<comment type="caution">
    <text evidence="2">The sequence shown here is derived from an EMBL/GenBank/DDBJ whole genome shotgun (WGS) entry which is preliminary data.</text>
</comment>
<gene>
    <name evidence="2" type="ORF">EST38_g5746</name>
</gene>
<evidence type="ECO:0000313" key="3">
    <source>
        <dbReference type="Proteomes" id="UP000290288"/>
    </source>
</evidence>
<evidence type="ECO:0000256" key="1">
    <source>
        <dbReference type="SAM" id="MobiDB-lite"/>
    </source>
</evidence>
<protein>
    <submittedName>
        <fullName evidence="2">Uncharacterized protein</fullName>
    </submittedName>
</protein>
<feature type="compositionally biased region" description="Basic and acidic residues" evidence="1">
    <location>
        <begin position="180"/>
        <end position="192"/>
    </location>
</feature>
<evidence type="ECO:0000313" key="2">
    <source>
        <dbReference type="EMBL" id="RXW20115.1"/>
    </source>
</evidence>
<accession>A0A4Q2DN03</accession>
<reference evidence="2 3" key="1">
    <citation type="submission" date="2019-01" db="EMBL/GenBank/DDBJ databases">
        <title>Draft genome sequence of Psathyrella aberdarensis IHI B618.</title>
        <authorList>
            <person name="Buettner E."/>
            <person name="Kellner H."/>
        </authorList>
    </citation>
    <scope>NUCLEOTIDE SEQUENCE [LARGE SCALE GENOMIC DNA]</scope>
    <source>
        <strain evidence="2 3">IHI B618</strain>
    </source>
</reference>
<dbReference type="AlphaFoldDB" id="A0A4Q2DN03"/>
<proteinExistence type="predicted"/>
<name>A0A4Q2DN03_9AGAR</name>
<keyword evidence="3" id="KW-1185">Reference proteome</keyword>
<feature type="region of interest" description="Disordered" evidence="1">
    <location>
        <begin position="1"/>
        <end position="33"/>
    </location>
</feature>
<dbReference type="EMBL" id="SDEE01000166">
    <property type="protein sequence ID" value="RXW20115.1"/>
    <property type="molecule type" value="Genomic_DNA"/>
</dbReference>
<dbReference type="OrthoDB" id="424974at2759"/>
<sequence length="208" mass="22319">MASSSSSPAAFDQQRPLKRPRSAQDGQQSPPGQVIDHIFIADGVTSTKKAGVKKKRGCAEICPTGVLVSGKGTRFILANTEQLHGKIHEMSERIRVLEDALGSTHRKYEGHIRSCPSQEQYASVDDEEAEDQAPSHPLLQAELLNIKSTMGLYTASGTSQGNGKPPELASGQRSGGQAMDVDHSSDRERASSEDTITVPDVHSGDQDK</sequence>
<feature type="region of interest" description="Disordered" evidence="1">
    <location>
        <begin position="155"/>
        <end position="208"/>
    </location>
</feature>
<feature type="region of interest" description="Disordered" evidence="1">
    <location>
        <begin position="109"/>
        <end position="134"/>
    </location>
</feature>
<dbReference type="Proteomes" id="UP000290288">
    <property type="component" value="Unassembled WGS sequence"/>
</dbReference>
<organism evidence="2 3">
    <name type="scientific">Candolleomyces aberdarensis</name>
    <dbReference type="NCBI Taxonomy" id="2316362"/>
    <lineage>
        <taxon>Eukaryota</taxon>
        <taxon>Fungi</taxon>
        <taxon>Dikarya</taxon>
        <taxon>Basidiomycota</taxon>
        <taxon>Agaricomycotina</taxon>
        <taxon>Agaricomycetes</taxon>
        <taxon>Agaricomycetidae</taxon>
        <taxon>Agaricales</taxon>
        <taxon>Agaricineae</taxon>
        <taxon>Psathyrellaceae</taxon>
        <taxon>Candolleomyces</taxon>
    </lineage>
</organism>
<dbReference type="STRING" id="2316362.A0A4Q2DN03"/>